<organism evidence="2 3">
    <name type="scientific">Hydrogenivirga caldilitoris</name>
    <dbReference type="NCBI Taxonomy" id="246264"/>
    <lineage>
        <taxon>Bacteria</taxon>
        <taxon>Pseudomonadati</taxon>
        <taxon>Aquificota</taxon>
        <taxon>Aquificia</taxon>
        <taxon>Aquificales</taxon>
        <taxon>Aquificaceae</taxon>
        <taxon>Hydrogenivirga</taxon>
    </lineage>
</organism>
<comment type="caution">
    <text evidence="2">The sequence shown here is derived from an EMBL/GenBank/DDBJ whole genome shotgun (WGS) entry which is preliminary data.</text>
</comment>
<feature type="transmembrane region" description="Helical" evidence="1">
    <location>
        <begin position="82"/>
        <end position="109"/>
    </location>
</feature>
<feature type="transmembrane region" description="Helical" evidence="1">
    <location>
        <begin position="56"/>
        <end position="76"/>
    </location>
</feature>
<evidence type="ECO:0000256" key="1">
    <source>
        <dbReference type="SAM" id="Phobius"/>
    </source>
</evidence>
<accession>A0A497XLW8</accession>
<keyword evidence="1" id="KW-0472">Membrane</keyword>
<dbReference type="AlphaFoldDB" id="A0A497XLW8"/>
<sequence length="113" mass="12186">MRYKKIITDFFILMALTTNISFIVSPNPYELVITVAANLAATILKIGEGRVLSTEMLASSLVADLHLIPALFMFFLGDQVEAIGLVQGALAANVISVIISIIETVLGAFTEEE</sequence>
<dbReference type="EMBL" id="RCCJ01000001">
    <property type="protein sequence ID" value="RLJ69876.1"/>
    <property type="molecule type" value="Genomic_DNA"/>
</dbReference>
<keyword evidence="1" id="KW-0812">Transmembrane</keyword>
<evidence type="ECO:0000313" key="3">
    <source>
        <dbReference type="Proteomes" id="UP000267841"/>
    </source>
</evidence>
<evidence type="ECO:0000313" key="2">
    <source>
        <dbReference type="EMBL" id="RLJ69876.1"/>
    </source>
</evidence>
<protein>
    <recommendedName>
        <fullName evidence="4">Integral membrane protein</fullName>
    </recommendedName>
</protein>
<dbReference type="InterPro" id="IPR045655">
    <property type="entry name" value="DUF6394"/>
</dbReference>
<dbReference type="OrthoDB" id="5344050at2"/>
<evidence type="ECO:0008006" key="4">
    <source>
        <dbReference type="Google" id="ProtNLM"/>
    </source>
</evidence>
<reference evidence="2 3" key="1">
    <citation type="submission" date="2018-10" db="EMBL/GenBank/DDBJ databases">
        <title>Genomic Encyclopedia of Archaeal and Bacterial Type Strains, Phase II (KMG-II): from individual species to whole genera.</title>
        <authorList>
            <person name="Goeker M."/>
        </authorList>
    </citation>
    <scope>NUCLEOTIDE SEQUENCE [LARGE SCALE GENOMIC DNA]</scope>
    <source>
        <strain evidence="2 3">DSM 16510</strain>
    </source>
</reference>
<gene>
    <name evidence="2" type="ORF">BCF55_0133</name>
</gene>
<feature type="transmembrane region" description="Helical" evidence="1">
    <location>
        <begin position="31"/>
        <end position="47"/>
    </location>
</feature>
<proteinExistence type="predicted"/>
<name>A0A497XLW8_9AQUI</name>
<dbReference type="RefSeq" id="WP_121008797.1">
    <property type="nucleotide sequence ID" value="NZ_RCCJ01000001.1"/>
</dbReference>
<dbReference type="Proteomes" id="UP000267841">
    <property type="component" value="Unassembled WGS sequence"/>
</dbReference>
<dbReference type="Pfam" id="PF19931">
    <property type="entry name" value="DUF6394"/>
    <property type="match status" value="1"/>
</dbReference>
<keyword evidence="1" id="KW-1133">Transmembrane helix</keyword>
<keyword evidence="3" id="KW-1185">Reference proteome</keyword>